<feature type="transmembrane region" description="Helical" evidence="2">
    <location>
        <begin position="333"/>
        <end position="351"/>
    </location>
</feature>
<accession>A0A423U5S2</accession>
<dbReference type="Proteomes" id="UP000283509">
    <property type="component" value="Unassembled WGS sequence"/>
</dbReference>
<keyword evidence="2" id="KW-0812">Transmembrane</keyword>
<evidence type="ECO:0000256" key="2">
    <source>
        <dbReference type="SAM" id="Phobius"/>
    </source>
</evidence>
<feature type="transmembrane region" description="Helical" evidence="2">
    <location>
        <begin position="507"/>
        <end position="531"/>
    </location>
</feature>
<sequence length="824" mass="89337">MFCSIYRKPDLLLATGSITAKLAFPVDLQERGRLEKDGRREPTIQHTYGTNTTVIEYSKLTTKGKTQRPSHHRKGSRGRSSLCLRSSPPSSRGHTSDDLHHDLLMTCAQLISFSLPFSTLPSPFSPPFPPFLSSFFFPSLSHTFPPPFSSSLLFSFPPLPSLLFLIFSLPPSLSFSSFLSLLPPFSIVFPPSISPPFPPSSLLSSFPSPSLPPTTQTPARIILCQRRVWGWIPLPPPPFPSFLAVGHSPFLLPPPPPPLSSSSTLSPLRLLLVLLCPAFRLSFLLLSLSPAPLHLSFSPSPSSLTFPLPSPSVPFSSFPFLLLLYFPSLPSSFVLLLFIFPLLLPSPSSFSSSTSSTSFLTLSLSPSHPSAFHYPAVLSFLEAVFSPFIQSQFSSSNSSILRFSPSLSHFLYVSFSWYSPLFLSPFSYTSLLLFPLFFLVYFFPLSPHFYSTLLSSLLPVPPLAQLSPAPLPSLISPRLHFSRSSLPSLPLFAPFSFNSPPPFSYSLLPSASLLLPIPFYPTLPLFFLFSFLSSSPPTPYSSLSLHVSLILYFLFPPTLSIAPLPLPFLPPPPSFSSLLPRSPPLLRLLPFSSAYPPPLSHLSTSAPLSSSPSLPLSSTSPPLPFLISHPPSPHLSPSFPFLILPPLSHPLHLLPFLILPPSLTLSSSFSSSLSTFLLHPPLYLLSLLLSSPLSSSIHLLPSLILLSPPPLSSSLSTSSLFSSSLPYPPPPLLILPLYLLPSPPPPLSHPLSPSFHLLPSLILPLTSSPLTSSPFSSSFLSLILPPLSTSSPLSSSLSTSPSLLIPLVSLGLIFFPSNITCASS</sequence>
<feature type="compositionally biased region" description="Basic residues" evidence="1">
    <location>
        <begin position="65"/>
        <end position="77"/>
    </location>
</feature>
<keyword evidence="2" id="KW-0472">Membrane</keyword>
<name>A0A423U5S2_PENVA</name>
<feature type="transmembrane region" description="Helical" evidence="2">
    <location>
        <begin position="543"/>
        <end position="566"/>
    </location>
</feature>
<keyword evidence="4" id="KW-1185">Reference proteome</keyword>
<gene>
    <name evidence="3" type="ORF">C7M84_022777</name>
</gene>
<feature type="compositionally biased region" description="Low complexity" evidence="1">
    <location>
        <begin position="78"/>
        <end position="93"/>
    </location>
</feature>
<evidence type="ECO:0000313" key="4">
    <source>
        <dbReference type="Proteomes" id="UP000283509"/>
    </source>
</evidence>
<proteinExistence type="predicted"/>
<evidence type="ECO:0000313" key="3">
    <source>
        <dbReference type="EMBL" id="ROT84039.1"/>
    </source>
</evidence>
<evidence type="ECO:0000256" key="1">
    <source>
        <dbReference type="SAM" id="MobiDB-lite"/>
    </source>
</evidence>
<feature type="transmembrane region" description="Helical" evidence="2">
    <location>
        <begin position="410"/>
        <end position="443"/>
    </location>
</feature>
<keyword evidence="2" id="KW-1133">Transmembrane helix</keyword>
<reference evidence="3 4" key="2">
    <citation type="submission" date="2019-01" db="EMBL/GenBank/DDBJ databases">
        <title>The decoding of complex shrimp genome reveals the adaptation for benthos swimmer, frequently molting mechanism and breeding impact on genome.</title>
        <authorList>
            <person name="Sun Y."/>
            <person name="Gao Y."/>
            <person name="Yu Y."/>
        </authorList>
    </citation>
    <scope>NUCLEOTIDE SEQUENCE [LARGE SCALE GENOMIC DNA]</scope>
    <source>
        <tissue evidence="3">Muscle</tissue>
    </source>
</reference>
<reference evidence="3 4" key="1">
    <citation type="submission" date="2018-04" db="EMBL/GenBank/DDBJ databases">
        <authorList>
            <person name="Zhang X."/>
            <person name="Yuan J."/>
            <person name="Li F."/>
            <person name="Xiang J."/>
        </authorList>
    </citation>
    <scope>NUCLEOTIDE SEQUENCE [LARGE SCALE GENOMIC DNA]</scope>
    <source>
        <tissue evidence="3">Muscle</tissue>
    </source>
</reference>
<comment type="caution">
    <text evidence="3">The sequence shown here is derived from an EMBL/GenBank/DDBJ whole genome shotgun (WGS) entry which is preliminary data.</text>
</comment>
<organism evidence="3 4">
    <name type="scientific">Penaeus vannamei</name>
    <name type="common">Whiteleg shrimp</name>
    <name type="synonym">Litopenaeus vannamei</name>
    <dbReference type="NCBI Taxonomy" id="6689"/>
    <lineage>
        <taxon>Eukaryota</taxon>
        <taxon>Metazoa</taxon>
        <taxon>Ecdysozoa</taxon>
        <taxon>Arthropoda</taxon>
        <taxon>Crustacea</taxon>
        <taxon>Multicrustacea</taxon>
        <taxon>Malacostraca</taxon>
        <taxon>Eumalacostraca</taxon>
        <taxon>Eucarida</taxon>
        <taxon>Decapoda</taxon>
        <taxon>Dendrobranchiata</taxon>
        <taxon>Penaeoidea</taxon>
        <taxon>Penaeidae</taxon>
        <taxon>Penaeus</taxon>
    </lineage>
</organism>
<protein>
    <submittedName>
        <fullName evidence="3">Uncharacterized protein</fullName>
    </submittedName>
</protein>
<dbReference type="EMBL" id="QCYY01000605">
    <property type="protein sequence ID" value="ROT84039.1"/>
    <property type="molecule type" value="Genomic_DNA"/>
</dbReference>
<feature type="region of interest" description="Disordered" evidence="1">
    <location>
        <begin position="60"/>
        <end position="96"/>
    </location>
</feature>
<dbReference type="AlphaFoldDB" id="A0A423U5S2"/>